<name>W1NX30_AMBTC</name>
<proteinExistence type="inferred from homology"/>
<feature type="transmembrane region" description="Helical" evidence="6">
    <location>
        <begin position="97"/>
        <end position="121"/>
    </location>
</feature>
<sequence length="484" mass="51358">MRSSTFGQEGHSHRLDLVWDELKRIGFIALPSTATALTGHARGLISALCLGLLGPINLAGGSLALAFINVTSQSLLSGLALGMEPLCTQAAGSNNFLLLYTTLLRTMALLAIFALVIAPLWLAMKPLALALGQDSEVATVAAVYCKAALPTLAAACLGLPMRVYMRCRGWVGAMVWCGAVGVVVHLLLAWILVFRVGMELKGVAVAGWLAEAGVAGLMSVCVERGKSSRVAGLRGGEEGGWKELMRMAVPSCVGVCLEWWWYELMTLLAGYLYNPKVTLAAAGIIIQTTSLMYTIPVGLSAAASTRVGNALGGDRPDRARIATWVAMSLAVIASLLCLTWTILARKQWAGLFTNDEEVLELVMGALPVIGLCEIGNCPQTTACGVLRGSARPAIGATINLYSFYLVGTPIGIALAFGFDMGFVGLCYGLLCAQLVCSMSIVLVVLRTDWDKEALKAKHIVGIDSHESNLEVVEACLKMNRQIKV</sequence>
<dbReference type="NCBIfam" id="TIGR00797">
    <property type="entry name" value="matE"/>
    <property type="match status" value="1"/>
</dbReference>
<dbReference type="GO" id="GO:0015297">
    <property type="term" value="F:antiporter activity"/>
    <property type="evidence" value="ECO:0007669"/>
    <property type="project" value="InterPro"/>
</dbReference>
<keyword evidence="4 6" id="KW-1133">Transmembrane helix</keyword>
<dbReference type="AlphaFoldDB" id="W1NX30"/>
<evidence type="ECO:0000313" key="7">
    <source>
        <dbReference type="EMBL" id="ERN02162.1"/>
    </source>
</evidence>
<evidence type="ECO:0000313" key="8">
    <source>
        <dbReference type="Proteomes" id="UP000017836"/>
    </source>
</evidence>
<keyword evidence="3 6" id="KW-0812">Transmembrane</keyword>
<protein>
    <recommendedName>
        <fullName evidence="6">Protein DETOXIFICATION</fullName>
    </recommendedName>
    <alternativeName>
        <fullName evidence="6">Multidrug and toxic compound extrusion protein</fullName>
    </alternativeName>
</protein>
<feature type="transmembrane region" description="Helical" evidence="6">
    <location>
        <begin position="321"/>
        <end position="343"/>
    </location>
</feature>
<dbReference type="InterPro" id="IPR002528">
    <property type="entry name" value="MATE_fam"/>
</dbReference>
<feature type="transmembrane region" description="Helical" evidence="6">
    <location>
        <begin position="171"/>
        <end position="193"/>
    </location>
</feature>
<dbReference type="GO" id="GO:0042910">
    <property type="term" value="F:xenobiotic transmembrane transporter activity"/>
    <property type="evidence" value="ECO:0007669"/>
    <property type="project" value="InterPro"/>
</dbReference>
<evidence type="ECO:0000256" key="5">
    <source>
        <dbReference type="ARBA" id="ARBA00023136"/>
    </source>
</evidence>
<dbReference type="EMBL" id="KI394661">
    <property type="protein sequence ID" value="ERN02162.1"/>
    <property type="molecule type" value="Genomic_DNA"/>
</dbReference>
<gene>
    <name evidence="7" type="ORF">AMTR_s00045p00191740</name>
</gene>
<dbReference type="eggNOG" id="KOG1347">
    <property type="taxonomic scope" value="Eukaryota"/>
</dbReference>
<evidence type="ECO:0000256" key="1">
    <source>
        <dbReference type="ARBA" id="ARBA00004141"/>
    </source>
</evidence>
<keyword evidence="8" id="KW-1185">Reference proteome</keyword>
<comment type="caution">
    <text evidence="6">Lacks conserved residue(s) required for the propagation of feature annotation.</text>
</comment>
<evidence type="ECO:0000256" key="3">
    <source>
        <dbReference type="ARBA" id="ARBA00022692"/>
    </source>
</evidence>
<dbReference type="Gramene" id="ERN02162">
    <property type="protein sequence ID" value="ERN02162"/>
    <property type="gene ID" value="AMTR_s00045p00191740"/>
</dbReference>
<feature type="transmembrane region" description="Helical" evidence="6">
    <location>
        <begin position="396"/>
        <end position="416"/>
    </location>
</feature>
<reference evidence="8" key="1">
    <citation type="journal article" date="2013" name="Science">
        <title>The Amborella genome and the evolution of flowering plants.</title>
        <authorList>
            <consortium name="Amborella Genome Project"/>
        </authorList>
    </citation>
    <scope>NUCLEOTIDE SEQUENCE [LARGE SCALE GENOMIC DNA]</scope>
</reference>
<comment type="subcellular location">
    <subcellularLocation>
        <location evidence="1">Membrane</location>
        <topology evidence="1">Multi-pass membrane protein</topology>
    </subcellularLocation>
</comment>
<evidence type="ECO:0000256" key="2">
    <source>
        <dbReference type="ARBA" id="ARBA00010199"/>
    </source>
</evidence>
<dbReference type="InterPro" id="IPR045069">
    <property type="entry name" value="MATE_euk"/>
</dbReference>
<evidence type="ECO:0000256" key="6">
    <source>
        <dbReference type="RuleBase" id="RU004914"/>
    </source>
</evidence>
<organism evidence="7 8">
    <name type="scientific">Amborella trichopoda</name>
    <dbReference type="NCBI Taxonomy" id="13333"/>
    <lineage>
        <taxon>Eukaryota</taxon>
        <taxon>Viridiplantae</taxon>
        <taxon>Streptophyta</taxon>
        <taxon>Embryophyta</taxon>
        <taxon>Tracheophyta</taxon>
        <taxon>Spermatophyta</taxon>
        <taxon>Magnoliopsida</taxon>
        <taxon>Amborellales</taxon>
        <taxon>Amborellaceae</taxon>
        <taxon>Amborella</taxon>
    </lineage>
</organism>
<feature type="transmembrane region" description="Helical" evidence="6">
    <location>
        <begin position="44"/>
        <end position="68"/>
    </location>
</feature>
<accession>W1NX30</accession>
<dbReference type="GO" id="GO:0022857">
    <property type="term" value="F:transmembrane transporter activity"/>
    <property type="evidence" value="ECO:0000318"/>
    <property type="project" value="GO_Central"/>
</dbReference>
<dbReference type="HOGENOM" id="CLU_012893_1_4_1"/>
<dbReference type="Pfam" id="PF01554">
    <property type="entry name" value="MatE"/>
    <property type="match status" value="2"/>
</dbReference>
<keyword evidence="5 6" id="KW-0472">Membrane</keyword>
<comment type="similarity">
    <text evidence="2 6">Belongs to the multi antimicrobial extrusion (MATE) (TC 2.A.66.1) family.</text>
</comment>
<dbReference type="Proteomes" id="UP000017836">
    <property type="component" value="Unassembled WGS sequence"/>
</dbReference>
<dbReference type="CDD" id="cd13132">
    <property type="entry name" value="MATE_eukaryotic"/>
    <property type="match status" value="1"/>
</dbReference>
<feature type="transmembrane region" description="Helical" evidence="6">
    <location>
        <begin position="141"/>
        <end position="159"/>
    </location>
</feature>
<dbReference type="STRING" id="13333.W1NX30"/>
<dbReference type="PANTHER" id="PTHR11206">
    <property type="entry name" value="MULTIDRUG RESISTANCE PROTEIN"/>
    <property type="match status" value="1"/>
</dbReference>
<dbReference type="GO" id="GO:0016020">
    <property type="term" value="C:membrane"/>
    <property type="evidence" value="ECO:0000318"/>
    <property type="project" value="GO_Central"/>
</dbReference>
<feature type="transmembrane region" description="Helical" evidence="6">
    <location>
        <begin position="422"/>
        <end position="445"/>
    </location>
</feature>
<evidence type="ECO:0000256" key="4">
    <source>
        <dbReference type="ARBA" id="ARBA00022989"/>
    </source>
</evidence>
<dbReference type="GO" id="GO:1990961">
    <property type="term" value="P:xenobiotic detoxification by transmembrane export across the plasma membrane"/>
    <property type="evidence" value="ECO:0007669"/>
    <property type="project" value="InterPro"/>
</dbReference>